<comment type="caution">
    <text evidence="2">The sequence shown here is derived from an EMBL/GenBank/DDBJ whole genome shotgun (WGS) entry which is preliminary data.</text>
</comment>
<feature type="compositionally biased region" description="Low complexity" evidence="1">
    <location>
        <begin position="1"/>
        <end position="20"/>
    </location>
</feature>
<protein>
    <submittedName>
        <fullName evidence="2">24712_t:CDS:1</fullName>
    </submittedName>
</protein>
<feature type="region of interest" description="Disordered" evidence="1">
    <location>
        <begin position="1"/>
        <end position="42"/>
    </location>
</feature>
<keyword evidence="3" id="KW-1185">Reference proteome</keyword>
<organism evidence="2 3">
    <name type="scientific">Dentiscutata erythropus</name>
    <dbReference type="NCBI Taxonomy" id="1348616"/>
    <lineage>
        <taxon>Eukaryota</taxon>
        <taxon>Fungi</taxon>
        <taxon>Fungi incertae sedis</taxon>
        <taxon>Mucoromycota</taxon>
        <taxon>Glomeromycotina</taxon>
        <taxon>Glomeromycetes</taxon>
        <taxon>Diversisporales</taxon>
        <taxon>Gigasporaceae</taxon>
        <taxon>Dentiscutata</taxon>
    </lineage>
</organism>
<evidence type="ECO:0000256" key="1">
    <source>
        <dbReference type="SAM" id="MobiDB-lite"/>
    </source>
</evidence>
<dbReference type="AlphaFoldDB" id="A0A9N9NKG8"/>
<feature type="non-terminal residue" evidence="2">
    <location>
        <position position="1"/>
    </location>
</feature>
<sequence length="60" mass="6692">SNLNTSNNTAQSQSTSTHNTPLPKHANKSKTQPNKNPLTPTLLPLNQLKFLIQWKLTLLN</sequence>
<accession>A0A9N9NKG8</accession>
<evidence type="ECO:0000313" key="2">
    <source>
        <dbReference type="EMBL" id="CAG8740517.1"/>
    </source>
</evidence>
<proteinExistence type="predicted"/>
<evidence type="ECO:0000313" key="3">
    <source>
        <dbReference type="Proteomes" id="UP000789405"/>
    </source>
</evidence>
<feature type="compositionally biased region" description="Low complexity" evidence="1">
    <location>
        <begin position="30"/>
        <end position="42"/>
    </location>
</feature>
<reference evidence="2" key="1">
    <citation type="submission" date="2021-06" db="EMBL/GenBank/DDBJ databases">
        <authorList>
            <person name="Kallberg Y."/>
            <person name="Tangrot J."/>
            <person name="Rosling A."/>
        </authorList>
    </citation>
    <scope>NUCLEOTIDE SEQUENCE</scope>
    <source>
        <strain evidence="2">MA453B</strain>
    </source>
</reference>
<dbReference type="Proteomes" id="UP000789405">
    <property type="component" value="Unassembled WGS sequence"/>
</dbReference>
<dbReference type="EMBL" id="CAJVPY010013434">
    <property type="protein sequence ID" value="CAG8740517.1"/>
    <property type="molecule type" value="Genomic_DNA"/>
</dbReference>
<name>A0A9N9NKG8_9GLOM</name>
<gene>
    <name evidence="2" type="ORF">DERYTH_LOCUS15965</name>
</gene>